<dbReference type="EMBL" id="MN850598">
    <property type="protein sequence ID" value="QHR69546.1"/>
    <property type="molecule type" value="Genomic_DNA"/>
</dbReference>
<feature type="compositionally biased region" description="Basic and acidic residues" evidence="1">
    <location>
        <begin position="85"/>
        <end position="97"/>
    </location>
</feature>
<protein>
    <submittedName>
        <fullName evidence="2">Uncharacterized protein</fullName>
    </submittedName>
</protein>
<evidence type="ECO:0000256" key="1">
    <source>
        <dbReference type="SAM" id="MobiDB-lite"/>
    </source>
</evidence>
<name>A0A6B9WY01_9CAUD</name>
<reference evidence="3" key="1">
    <citation type="submission" date="2019-12" db="EMBL/GenBank/DDBJ databases">
        <authorList>
            <person name="Olsen N.S."/>
            <person name="Junco L.M.F."/>
            <person name="Kot W."/>
            <person name="Hansen L.H."/>
        </authorList>
    </citation>
    <scope>NUCLEOTIDE SEQUENCE [LARGE SCALE GENOMIC DNA]</scope>
</reference>
<evidence type="ECO:0000313" key="3">
    <source>
        <dbReference type="Proteomes" id="UP000464223"/>
    </source>
</evidence>
<accession>A0A6B9WY01</accession>
<gene>
    <name evidence="2" type="ORF">nieznany_213</name>
</gene>
<evidence type="ECO:0000313" key="2">
    <source>
        <dbReference type="EMBL" id="QHR69546.1"/>
    </source>
</evidence>
<proteinExistence type="predicted"/>
<dbReference type="Proteomes" id="UP000464223">
    <property type="component" value="Segment"/>
</dbReference>
<keyword evidence="3" id="KW-1185">Reference proteome</keyword>
<sequence>MVETSCIASKVCFKCGVLKPLTEFYKHKAMADGHVNKCKECNKKDVKQNRKDKSEYYKEYDKNRDQTPERKALKEAYAKGKGKNKANEAKKRYIEKNPKKRSAHIAVGNALRDGKLVKQPCQVCGSVDVHAHHCDYDKPLDVLWLCPLHHEAWHQEHGEGLNAE</sequence>
<feature type="region of interest" description="Disordered" evidence="1">
    <location>
        <begin position="52"/>
        <end position="99"/>
    </location>
</feature>
<feature type="compositionally biased region" description="Basic and acidic residues" evidence="1">
    <location>
        <begin position="52"/>
        <end position="78"/>
    </location>
</feature>
<organism evidence="2 3">
    <name type="scientific">Escherichia phage nieznany</name>
    <dbReference type="NCBI Taxonomy" id="2696432"/>
    <lineage>
        <taxon>Viruses</taxon>
        <taxon>Duplodnaviria</taxon>
        <taxon>Heunggongvirae</taxon>
        <taxon>Uroviricota</taxon>
        <taxon>Caudoviricetes</taxon>
        <taxon>Stephanstirmvirinae</taxon>
        <taxon>Phapecoctavirus</taxon>
        <taxon>Phapecoctavirus nieznany</taxon>
    </lineage>
</organism>